<feature type="region of interest" description="Disordered" evidence="1">
    <location>
        <begin position="184"/>
        <end position="214"/>
    </location>
</feature>
<sequence>MPLLRARPWCPVFQSGLNRPSDTFTRSSFQPRPEQCDHCMVLFCPFHPYGSAGLSLDLLLRGPQPCPTVKGSARSAQPGPPANLLSPHPALYEHYRASTGPLLFTPGPAWPPAPGYYIERSRSGRSQLLPCALQAAALPRGRRPPAAPAHLRGVLPSVPIAGVRRTEPLRHRFRLGGCRYRSRSLAERQAPRGRRRRRTHPKAAASPPGPRPHCPCLLQRDQIHCSDYERSVSRAFSAPFQCQAASSSGPGPCPSPGLRPSGGPRPQESAGSLCVSVAGPKQYSVAPQKAPSGPRRFSSPDCTRVGSI</sequence>
<feature type="region of interest" description="Disordered" evidence="1">
    <location>
        <begin position="246"/>
        <end position="272"/>
    </location>
</feature>
<dbReference type="EMBL" id="JANPWB010000002">
    <property type="protein sequence ID" value="KAJ1206639.1"/>
    <property type="molecule type" value="Genomic_DNA"/>
</dbReference>
<evidence type="ECO:0000256" key="1">
    <source>
        <dbReference type="SAM" id="MobiDB-lite"/>
    </source>
</evidence>
<feature type="compositionally biased region" description="Basic residues" evidence="1">
    <location>
        <begin position="191"/>
        <end position="201"/>
    </location>
</feature>
<dbReference type="Proteomes" id="UP001066276">
    <property type="component" value="Chromosome 1_2"/>
</dbReference>
<feature type="region of interest" description="Disordered" evidence="1">
    <location>
        <begin position="284"/>
        <end position="308"/>
    </location>
</feature>
<name>A0AAV7W0R5_PLEWA</name>
<comment type="caution">
    <text evidence="2">The sequence shown here is derived from an EMBL/GenBank/DDBJ whole genome shotgun (WGS) entry which is preliminary data.</text>
</comment>
<proteinExistence type="predicted"/>
<evidence type="ECO:0000313" key="2">
    <source>
        <dbReference type="EMBL" id="KAJ1206639.1"/>
    </source>
</evidence>
<protein>
    <submittedName>
        <fullName evidence="2">Uncharacterized protein</fullName>
    </submittedName>
</protein>
<evidence type="ECO:0000313" key="3">
    <source>
        <dbReference type="Proteomes" id="UP001066276"/>
    </source>
</evidence>
<gene>
    <name evidence="2" type="ORF">NDU88_002041</name>
</gene>
<organism evidence="2 3">
    <name type="scientific">Pleurodeles waltl</name>
    <name type="common">Iberian ribbed newt</name>
    <dbReference type="NCBI Taxonomy" id="8319"/>
    <lineage>
        <taxon>Eukaryota</taxon>
        <taxon>Metazoa</taxon>
        <taxon>Chordata</taxon>
        <taxon>Craniata</taxon>
        <taxon>Vertebrata</taxon>
        <taxon>Euteleostomi</taxon>
        <taxon>Amphibia</taxon>
        <taxon>Batrachia</taxon>
        <taxon>Caudata</taxon>
        <taxon>Salamandroidea</taxon>
        <taxon>Salamandridae</taxon>
        <taxon>Pleurodelinae</taxon>
        <taxon>Pleurodeles</taxon>
    </lineage>
</organism>
<keyword evidence="3" id="KW-1185">Reference proteome</keyword>
<accession>A0AAV7W0R5</accession>
<dbReference type="AlphaFoldDB" id="A0AAV7W0R5"/>
<reference evidence="2" key="1">
    <citation type="journal article" date="2022" name="bioRxiv">
        <title>Sequencing and chromosome-scale assembly of the giantPleurodeles waltlgenome.</title>
        <authorList>
            <person name="Brown T."/>
            <person name="Elewa A."/>
            <person name="Iarovenko S."/>
            <person name="Subramanian E."/>
            <person name="Araus A.J."/>
            <person name="Petzold A."/>
            <person name="Susuki M."/>
            <person name="Suzuki K.-i.T."/>
            <person name="Hayashi T."/>
            <person name="Toyoda A."/>
            <person name="Oliveira C."/>
            <person name="Osipova E."/>
            <person name="Leigh N.D."/>
            <person name="Simon A."/>
            <person name="Yun M.H."/>
        </authorList>
    </citation>
    <scope>NUCLEOTIDE SEQUENCE</scope>
    <source>
        <strain evidence="2">20211129_DDA</strain>
        <tissue evidence="2">Liver</tissue>
    </source>
</reference>